<keyword evidence="3" id="KW-0547">Nucleotide-binding</keyword>
<dbReference type="InterPro" id="IPR051314">
    <property type="entry name" value="AAA_ATPase_RarA/MGS1/WRNIP1"/>
</dbReference>
<dbReference type="InterPro" id="IPR008921">
    <property type="entry name" value="DNA_pol3_clamp-load_cplx_C"/>
</dbReference>
<evidence type="ECO:0000256" key="3">
    <source>
        <dbReference type="ARBA" id="ARBA00022741"/>
    </source>
</evidence>
<dbReference type="SMART" id="SM00382">
    <property type="entry name" value="AAA"/>
    <property type="match status" value="1"/>
</dbReference>
<dbReference type="InterPro" id="IPR047854">
    <property type="entry name" value="RFC_lid"/>
</dbReference>
<dbReference type="InterPro" id="IPR003593">
    <property type="entry name" value="AAA+_ATPase"/>
</dbReference>
<dbReference type="Pfam" id="PF16193">
    <property type="entry name" value="AAA_assoc_2"/>
    <property type="match status" value="1"/>
</dbReference>
<dbReference type="Gene3D" id="1.20.272.10">
    <property type="match status" value="1"/>
</dbReference>
<keyword evidence="7" id="KW-1185">Reference proteome</keyword>
<dbReference type="InterPro" id="IPR032423">
    <property type="entry name" value="AAA_assoc_2"/>
</dbReference>
<sequence length="401" mass="44848">MGSINYALLYRPKSLEDFIGQEHLLSPSAPLRRLIEGDALQHSFFYGPPGVGKTTLARIIAEQLDRPFYELNATTLKIDDLRTIFKQYAQALRKPLVFIDEVHRLSKTQQEVLLPFMERYDALIIGASTENPYFSLTAAMRSRSLLFEFKALRAEDLMAMLQKVVKREGVELDKEAETYLIDSSGGDMRAMLNLLDAAVSIDTHVTFETLKNLRPSALHDGSNSGDTHYNLISAMIKSMRGSDVDAALYWMARLIAGGEPPEFIARRMVIFASEDIGNANPNALGIAVDTMTAVSRIGYPEARIVLSQCLVYLASSPKSNAAYTAINKAMKCIEGGTLLPVPEHLRSPLHKGYLYPHDFGGWVKQDYLAKPMRFYESKGIGFEKRLDEWLDKIRSIGTNGK</sequence>
<dbReference type="Gene3D" id="1.10.8.60">
    <property type="match status" value="1"/>
</dbReference>
<evidence type="ECO:0000256" key="4">
    <source>
        <dbReference type="ARBA" id="ARBA00022840"/>
    </source>
</evidence>
<dbReference type="Gene3D" id="3.40.50.300">
    <property type="entry name" value="P-loop containing nucleotide triphosphate hydrolases"/>
    <property type="match status" value="1"/>
</dbReference>
<dbReference type="Gene3D" id="1.10.3710.10">
    <property type="entry name" value="DNA polymerase III clamp loader subunits, C-terminal domain"/>
    <property type="match status" value="1"/>
</dbReference>
<organism evidence="6 7">
    <name type="scientific">Hydrogenimonas cancrithermarum</name>
    <dbReference type="NCBI Taxonomy" id="2993563"/>
    <lineage>
        <taxon>Bacteria</taxon>
        <taxon>Pseudomonadati</taxon>
        <taxon>Campylobacterota</taxon>
        <taxon>Epsilonproteobacteria</taxon>
        <taxon>Campylobacterales</taxon>
        <taxon>Hydrogenimonadaceae</taxon>
        <taxon>Hydrogenimonas</taxon>
    </lineage>
</organism>
<accession>A0ABM8FMX6</accession>
<dbReference type="PANTHER" id="PTHR13779">
    <property type="entry name" value="WERNER HELICASE-INTERACTING PROTEIN 1 FAMILY MEMBER"/>
    <property type="match status" value="1"/>
</dbReference>
<comment type="function">
    <text evidence="1">DNA-dependent ATPase that plays important roles in cellular responses to stalled DNA replication processes.</text>
</comment>
<feature type="domain" description="AAA+ ATPase" evidence="5">
    <location>
        <begin position="39"/>
        <end position="152"/>
    </location>
</feature>
<dbReference type="EMBL" id="AP027370">
    <property type="protein sequence ID" value="BDY13141.1"/>
    <property type="molecule type" value="Genomic_DNA"/>
</dbReference>
<dbReference type="CDD" id="cd00009">
    <property type="entry name" value="AAA"/>
    <property type="match status" value="1"/>
</dbReference>
<name>A0ABM8FMX6_9BACT</name>
<dbReference type="SUPFAM" id="SSF48019">
    <property type="entry name" value="post-AAA+ oligomerization domain-like"/>
    <property type="match status" value="1"/>
</dbReference>
<evidence type="ECO:0000313" key="6">
    <source>
        <dbReference type="EMBL" id="BDY13141.1"/>
    </source>
</evidence>
<gene>
    <name evidence="6" type="ORF">HCR_14530</name>
</gene>
<evidence type="ECO:0000256" key="2">
    <source>
        <dbReference type="ARBA" id="ARBA00020776"/>
    </source>
</evidence>
<dbReference type="Proteomes" id="UP001321445">
    <property type="component" value="Chromosome"/>
</dbReference>
<dbReference type="CDD" id="cd18140">
    <property type="entry name" value="HLD_clamp_RFC"/>
    <property type="match status" value="1"/>
</dbReference>
<dbReference type="SUPFAM" id="SSF52540">
    <property type="entry name" value="P-loop containing nucleoside triphosphate hydrolases"/>
    <property type="match status" value="1"/>
</dbReference>
<dbReference type="InterPro" id="IPR008824">
    <property type="entry name" value="RuvB-like_N"/>
</dbReference>
<evidence type="ECO:0000259" key="5">
    <source>
        <dbReference type="SMART" id="SM00382"/>
    </source>
</evidence>
<proteinExistence type="predicted"/>
<dbReference type="InterPro" id="IPR021886">
    <property type="entry name" value="MgsA_C"/>
</dbReference>
<dbReference type="PANTHER" id="PTHR13779:SF7">
    <property type="entry name" value="ATPASE WRNIP1"/>
    <property type="match status" value="1"/>
</dbReference>
<protein>
    <recommendedName>
        <fullName evidence="2">Replication-associated recombination protein A</fullName>
    </recommendedName>
</protein>
<keyword evidence="4" id="KW-0067">ATP-binding</keyword>
<evidence type="ECO:0000256" key="1">
    <source>
        <dbReference type="ARBA" id="ARBA00002393"/>
    </source>
</evidence>
<reference evidence="6 7" key="1">
    <citation type="submission" date="2023-03" db="EMBL/GenBank/DDBJ databases">
        <title>Description of Hydrogenimonas sp. ISO32.</title>
        <authorList>
            <person name="Mino S."/>
            <person name="Fukazawa S."/>
            <person name="Sawabe T."/>
        </authorList>
    </citation>
    <scope>NUCLEOTIDE SEQUENCE [LARGE SCALE GENOMIC DNA]</scope>
    <source>
        <strain evidence="6 7">ISO32</strain>
    </source>
</reference>
<dbReference type="Pfam" id="PF05496">
    <property type="entry name" value="RuvB_N"/>
    <property type="match status" value="1"/>
</dbReference>
<dbReference type="InterPro" id="IPR027417">
    <property type="entry name" value="P-loop_NTPase"/>
</dbReference>
<evidence type="ECO:0000313" key="7">
    <source>
        <dbReference type="Proteomes" id="UP001321445"/>
    </source>
</evidence>
<dbReference type="Pfam" id="PF12002">
    <property type="entry name" value="MgsA_C"/>
    <property type="match status" value="1"/>
</dbReference>